<reference evidence="6" key="2">
    <citation type="submission" date="2022-03" db="EMBL/GenBank/DDBJ databases">
        <title>First case of bacteraemia caused by Dielma fastidiosa in a patient hospitalised with diverticulitis.</title>
        <authorList>
            <person name="Forman-Ankjaer B."/>
            <person name="Hvid-Jensen F."/>
            <person name="Kobel C.M."/>
            <person name="Greve T."/>
        </authorList>
    </citation>
    <scope>NUCLEOTIDE SEQUENCE</scope>
    <source>
        <strain evidence="6">AUH_DF_2021</strain>
    </source>
</reference>
<dbReference type="GO" id="GO:0072659">
    <property type="term" value="P:protein localization to plasma membrane"/>
    <property type="evidence" value="ECO:0007669"/>
    <property type="project" value="TreeGrafter"/>
</dbReference>
<organism evidence="7 8">
    <name type="scientific">Dielma fastidiosa</name>
    <dbReference type="NCBI Taxonomy" id="1034346"/>
    <lineage>
        <taxon>Bacteria</taxon>
        <taxon>Bacillati</taxon>
        <taxon>Bacillota</taxon>
        <taxon>Erysipelotrichia</taxon>
        <taxon>Erysipelotrichales</taxon>
        <taxon>Erysipelotrichaceae</taxon>
        <taxon>Dielma</taxon>
    </lineage>
</organism>
<dbReference type="InterPro" id="IPR027705">
    <property type="entry name" value="Flotillin_fam"/>
</dbReference>
<dbReference type="PANTHER" id="PTHR13806:SF46">
    <property type="entry name" value="FLOTILLIN-1-RELATED"/>
    <property type="match status" value="1"/>
</dbReference>
<dbReference type="AlphaFoldDB" id="A0A2V2FDF8"/>
<evidence type="ECO:0000259" key="5">
    <source>
        <dbReference type="SMART" id="SM00244"/>
    </source>
</evidence>
<sequence>MNRIFEALASVLPILLVIAVVLILISLCWRKVPQDKAAVITGFTKRIITGKAGLVIPFFERIDIVSLENIPITFTTEDVMDCEGVPITTTGTAVVKIINNPENIYKAVEQFDSASISKTVDNIRTTVTDVIEGNLREIIATMSVEEIYKNRDMFSSKVEDVAEDVLGRMGLQIVVLTIKDIDDKNGFLKALGAKKIAEVKKDATIAEAEAAKEADIKTAESRRLGEQAKIEAQVKIEEARKNQAVQVASFKQEQDTKTAEADLAYKIQQETTRKMVIDKEKDAEILEQQRATELAKQKALRKEIELQETVLKPAEAAKTQRQLEADANKYEEIAKAEALAEARRKEGAAEAEVIRQTGAAEAEAIRLKGIAEAESLQKQAEAYQQFNNAAMLSKVVEQLPQMAAAIAEPLANIDKVIVMDGGSGEGTTGIASNVTKVLTQTIESVKEMTGFDITDVLKGQTYDAKVNRSIKLSPESVEAVKAAVTPKETEKTEAVAEPEVKAEAKPEVKKEEKLSWE</sequence>
<dbReference type="GO" id="GO:0005886">
    <property type="term" value="C:plasma membrane"/>
    <property type="evidence" value="ECO:0007669"/>
    <property type="project" value="TreeGrafter"/>
</dbReference>
<dbReference type="InterPro" id="IPR036013">
    <property type="entry name" value="Band_7/SPFH_dom_sf"/>
</dbReference>
<dbReference type="OrthoDB" id="9786220at2"/>
<dbReference type="EMBL" id="QJKH01000009">
    <property type="protein sequence ID" value="PXX77878.1"/>
    <property type="molecule type" value="Genomic_DNA"/>
</dbReference>
<comment type="subcellular location">
    <subcellularLocation>
        <location evidence="1">Membrane</location>
    </subcellularLocation>
</comment>
<dbReference type="SUPFAM" id="SSF117892">
    <property type="entry name" value="Band 7/SPFH domain"/>
    <property type="match status" value="1"/>
</dbReference>
<evidence type="ECO:0000256" key="3">
    <source>
        <dbReference type="ARBA" id="ARBA00023136"/>
    </source>
</evidence>
<feature type="region of interest" description="Disordered" evidence="4">
    <location>
        <begin position="482"/>
        <end position="517"/>
    </location>
</feature>
<dbReference type="SMART" id="SM00244">
    <property type="entry name" value="PHB"/>
    <property type="match status" value="1"/>
</dbReference>
<comment type="similarity">
    <text evidence="2">Belongs to the band 7/mec-2 family. Flotillin subfamily.</text>
</comment>
<gene>
    <name evidence="7" type="ORF">DES51_109132</name>
    <name evidence="6" type="ORF">MQE39_10410</name>
</gene>
<dbReference type="PANTHER" id="PTHR13806">
    <property type="entry name" value="FLOTILLIN-RELATED"/>
    <property type="match status" value="1"/>
</dbReference>
<dbReference type="GO" id="GO:0002020">
    <property type="term" value="F:protease binding"/>
    <property type="evidence" value="ECO:0007669"/>
    <property type="project" value="TreeGrafter"/>
</dbReference>
<dbReference type="CDD" id="cd03399">
    <property type="entry name" value="SPFH_flotillin"/>
    <property type="match status" value="1"/>
</dbReference>
<evidence type="ECO:0000256" key="4">
    <source>
        <dbReference type="SAM" id="MobiDB-lite"/>
    </source>
</evidence>
<name>A0A2V2FDF8_9FIRM</name>
<protein>
    <submittedName>
        <fullName evidence="7">Flotillin</fullName>
    </submittedName>
    <submittedName>
        <fullName evidence="6">SPFH domain-containing protein</fullName>
    </submittedName>
</protein>
<evidence type="ECO:0000256" key="1">
    <source>
        <dbReference type="ARBA" id="ARBA00004370"/>
    </source>
</evidence>
<accession>A0A2V2FDF8</accession>
<dbReference type="GeneID" id="94442615"/>
<evidence type="ECO:0000256" key="2">
    <source>
        <dbReference type="ARBA" id="ARBA00007161"/>
    </source>
</evidence>
<dbReference type="EMBL" id="JALDAW010000016">
    <property type="protein sequence ID" value="MDY5168527.1"/>
    <property type="molecule type" value="Genomic_DNA"/>
</dbReference>
<proteinExistence type="inferred from homology"/>
<keyword evidence="3" id="KW-0472">Membrane</keyword>
<dbReference type="Proteomes" id="UP001276902">
    <property type="component" value="Unassembled WGS sequence"/>
</dbReference>
<feature type="compositionally biased region" description="Basic and acidic residues" evidence="4">
    <location>
        <begin position="487"/>
        <end position="517"/>
    </location>
</feature>
<feature type="domain" description="Band 7" evidence="5">
    <location>
        <begin position="27"/>
        <end position="195"/>
    </location>
</feature>
<keyword evidence="8" id="KW-1185">Reference proteome</keyword>
<dbReference type="Proteomes" id="UP000247612">
    <property type="component" value="Unassembled WGS sequence"/>
</dbReference>
<reference evidence="7 8" key="1">
    <citation type="submission" date="2018-05" db="EMBL/GenBank/DDBJ databases">
        <title>Genomic Encyclopedia of Type Strains, Phase IV (KMG-IV): sequencing the most valuable type-strain genomes for metagenomic binning, comparative biology and taxonomic classification.</title>
        <authorList>
            <person name="Goeker M."/>
        </authorList>
    </citation>
    <scope>NUCLEOTIDE SEQUENCE [LARGE SCALE GENOMIC DNA]</scope>
    <source>
        <strain evidence="7 8">JC118</strain>
    </source>
</reference>
<evidence type="ECO:0000313" key="6">
    <source>
        <dbReference type="EMBL" id="MDY5168527.1"/>
    </source>
</evidence>
<dbReference type="Gene3D" id="3.30.479.30">
    <property type="entry name" value="Band 7 domain"/>
    <property type="match status" value="1"/>
</dbReference>
<dbReference type="STRING" id="1034346.GCA_000313565_02794"/>
<dbReference type="Pfam" id="PF01145">
    <property type="entry name" value="Band_7"/>
    <property type="match status" value="1"/>
</dbReference>
<dbReference type="InterPro" id="IPR001107">
    <property type="entry name" value="Band_7"/>
</dbReference>
<comment type="caution">
    <text evidence="7">The sequence shown here is derived from an EMBL/GenBank/DDBJ whole genome shotgun (WGS) entry which is preliminary data.</text>
</comment>
<evidence type="ECO:0000313" key="8">
    <source>
        <dbReference type="Proteomes" id="UP000247612"/>
    </source>
</evidence>
<evidence type="ECO:0000313" key="7">
    <source>
        <dbReference type="EMBL" id="PXX77878.1"/>
    </source>
</evidence>
<dbReference type="RefSeq" id="WP_022939076.1">
    <property type="nucleotide sequence ID" value="NZ_BAABZA010000001.1"/>
</dbReference>